<comment type="caution">
    <text evidence="3">The sequence shown here is derived from an EMBL/GenBank/DDBJ whole genome shotgun (WGS) entry which is preliminary data.</text>
</comment>
<reference evidence="3" key="1">
    <citation type="submission" date="2023-10" db="EMBL/GenBank/DDBJ databases">
        <authorList>
            <person name="Hackl T."/>
        </authorList>
    </citation>
    <scope>NUCLEOTIDE SEQUENCE</scope>
</reference>
<sequence length="532" mass="59911">MASTAVCKKWASPDDWARYRGTITALYLDRAKTLRDVKRIMELEYFFYATEKMYKSKFNKWGVQKNLKHHQVGELLSLQNRRAAEGKASEVFIHGRRVDEARLNSYLNRQPKARRRQIEETIAASAVSASSVSSASASSAASSPSETSTDARQKRPTEGILCRTPSPGPRLARAQSIPKRLESPDSLRLPEECLQIMQTYIGGSDDAHFMWETNPGCPNLVTEWYSQIVIAKNLLVNGLTAQGFSMVSACYERYREMLQLQHPLLVVDTAIAMFKLSAVGMGGRELADGFVSYAAEMAQIVLGACHPLTLLFRRFRRAGWAGLTVYISNLVQYYLRAARIASRFDTELGVLHIYPKLVYYGLVDVEAAKTFYRSALAKLATDPDRTGQGERRRGTQQARCSMAWMHFYDGRCADAVAVVEGVIFDAREGEVDPLVEIDCCQLLECIARQRGDYGWAIDMLYRGIPLRDDGDTKAAFRESHRKIARRLPYLESLLRRVGRLEEADVVRKRFDDGWIELCGSAEGLAGRKRLAL</sequence>
<name>A0AAI8VAI3_9PEZI</name>
<dbReference type="PANTHER" id="PTHR38788:SF3">
    <property type="entry name" value="CLR5 DOMAIN-CONTAINING PROTEIN"/>
    <property type="match status" value="1"/>
</dbReference>
<gene>
    <name evidence="3" type="ORF">KHLLAP_LOCUS1565</name>
</gene>
<organism evidence="3 4">
    <name type="scientific">Anthostomella pinea</name>
    <dbReference type="NCBI Taxonomy" id="933095"/>
    <lineage>
        <taxon>Eukaryota</taxon>
        <taxon>Fungi</taxon>
        <taxon>Dikarya</taxon>
        <taxon>Ascomycota</taxon>
        <taxon>Pezizomycotina</taxon>
        <taxon>Sordariomycetes</taxon>
        <taxon>Xylariomycetidae</taxon>
        <taxon>Xylariales</taxon>
        <taxon>Xylariaceae</taxon>
        <taxon>Anthostomella</taxon>
    </lineage>
</organism>
<protein>
    <submittedName>
        <fullName evidence="3">Uu.00g039500.m01.CDS01</fullName>
    </submittedName>
</protein>
<keyword evidence="4" id="KW-1185">Reference proteome</keyword>
<dbReference type="EMBL" id="CAUWAG010000003">
    <property type="protein sequence ID" value="CAJ2501097.1"/>
    <property type="molecule type" value="Genomic_DNA"/>
</dbReference>
<feature type="domain" description="Clr5" evidence="2">
    <location>
        <begin position="13"/>
        <end position="65"/>
    </location>
</feature>
<dbReference type="PANTHER" id="PTHR38788">
    <property type="entry name" value="CLR5 DOMAIN-CONTAINING PROTEIN"/>
    <property type="match status" value="1"/>
</dbReference>
<dbReference type="Pfam" id="PF14420">
    <property type="entry name" value="Clr5"/>
    <property type="match status" value="1"/>
</dbReference>
<evidence type="ECO:0000313" key="3">
    <source>
        <dbReference type="EMBL" id="CAJ2501097.1"/>
    </source>
</evidence>
<feature type="compositionally biased region" description="Low complexity" evidence="1">
    <location>
        <begin position="133"/>
        <end position="143"/>
    </location>
</feature>
<evidence type="ECO:0000313" key="4">
    <source>
        <dbReference type="Proteomes" id="UP001295740"/>
    </source>
</evidence>
<dbReference type="InterPro" id="IPR025676">
    <property type="entry name" value="Clr5_dom"/>
</dbReference>
<proteinExistence type="predicted"/>
<feature type="region of interest" description="Disordered" evidence="1">
    <location>
        <begin position="133"/>
        <end position="182"/>
    </location>
</feature>
<dbReference type="AlphaFoldDB" id="A0AAI8VAI3"/>
<dbReference type="Proteomes" id="UP001295740">
    <property type="component" value="Unassembled WGS sequence"/>
</dbReference>
<evidence type="ECO:0000259" key="2">
    <source>
        <dbReference type="Pfam" id="PF14420"/>
    </source>
</evidence>
<accession>A0AAI8VAI3</accession>
<evidence type="ECO:0000256" key="1">
    <source>
        <dbReference type="SAM" id="MobiDB-lite"/>
    </source>
</evidence>